<reference evidence="2 3" key="1">
    <citation type="journal article" date="2015" name="J. Biotechnol.">
        <title>Complete genome sequence of Paenibacillus beijingensis 7188(T) (=DSM 24997(T)), a novel rhizobacterium from jujube garden soil.</title>
        <authorList>
            <person name="Kwak Y."/>
            <person name="Shin J.H."/>
        </authorList>
    </citation>
    <scope>NUCLEOTIDE SEQUENCE [LARGE SCALE GENOMIC DNA]</scope>
    <source>
        <strain evidence="2 3">DSM 24997</strain>
    </source>
</reference>
<protein>
    <submittedName>
        <fullName evidence="2">Uncharacterized protein</fullName>
    </submittedName>
</protein>
<feature type="signal peptide" evidence="1">
    <location>
        <begin position="1"/>
        <end position="26"/>
    </location>
</feature>
<name>A0A0D5NLC6_9BACL</name>
<sequence>MNLRKKITVSALVLSMTASSLSVLPAAVTSPVSGFVGPKSVYAAPADSFIQPLLVQLNALHAALLAGDPADVQDVRKLRSEIAALDPASNLALTDPVWSKIAAKLPPSFDKEALRLKVFELFKAIFTLQYDPQASDLLAIYSDPGYRAALHTIAVAGGDSNITFGDLFIFLFEVQETTRELVGGLSQGQLLQLAASREKRNELALEGLNIVLEKDESFSAILNNLGITAQDIRSTVLNFQLKLKTYRPASGAIAVAALRLSAKETVKITGGGRIHHYGLTVRGVTVPSFALTWSKVSGSADVSVSPNGKVSIPNGVPSASAVIQAKLTNPFGGNDKVIFEEEVTLTAEKGGPKK</sequence>
<dbReference type="EMBL" id="CP011058">
    <property type="protein sequence ID" value="AJY75718.1"/>
    <property type="molecule type" value="Genomic_DNA"/>
</dbReference>
<accession>A0A0D5NLC6</accession>
<proteinExistence type="predicted"/>
<keyword evidence="3" id="KW-1185">Reference proteome</keyword>
<dbReference type="STRING" id="1126833.VN24_15615"/>
<dbReference type="PATRIC" id="fig|1126833.4.peg.3416"/>
<feature type="chain" id="PRO_5002296678" evidence="1">
    <location>
        <begin position="27"/>
        <end position="354"/>
    </location>
</feature>
<dbReference type="KEGG" id="pbj:VN24_15615"/>
<dbReference type="AlphaFoldDB" id="A0A0D5NLC6"/>
<gene>
    <name evidence="2" type="ORF">VN24_15615</name>
</gene>
<reference evidence="3" key="2">
    <citation type="submission" date="2015-03" db="EMBL/GenBank/DDBJ databases">
        <title>Genome sequence of Paenibacillus beijingensis strain DSM 24997T.</title>
        <authorList>
            <person name="Kwak Y."/>
            <person name="Shin J.-H."/>
        </authorList>
    </citation>
    <scope>NUCLEOTIDE SEQUENCE [LARGE SCALE GENOMIC DNA]</scope>
    <source>
        <strain evidence="3">DSM 24997</strain>
    </source>
</reference>
<keyword evidence="1" id="KW-0732">Signal</keyword>
<dbReference type="Proteomes" id="UP000032633">
    <property type="component" value="Chromosome"/>
</dbReference>
<evidence type="ECO:0000313" key="2">
    <source>
        <dbReference type="EMBL" id="AJY75718.1"/>
    </source>
</evidence>
<dbReference type="RefSeq" id="WP_045671146.1">
    <property type="nucleotide sequence ID" value="NZ_CP011058.1"/>
</dbReference>
<dbReference type="HOGENOM" id="CLU_782657_0_0_9"/>
<evidence type="ECO:0000313" key="3">
    <source>
        <dbReference type="Proteomes" id="UP000032633"/>
    </source>
</evidence>
<dbReference type="OrthoDB" id="2487047at2"/>
<organism evidence="2 3">
    <name type="scientific">Paenibacillus beijingensis</name>
    <dbReference type="NCBI Taxonomy" id="1126833"/>
    <lineage>
        <taxon>Bacteria</taxon>
        <taxon>Bacillati</taxon>
        <taxon>Bacillota</taxon>
        <taxon>Bacilli</taxon>
        <taxon>Bacillales</taxon>
        <taxon>Paenibacillaceae</taxon>
        <taxon>Paenibacillus</taxon>
    </lineage>
</organism>
<evidence type="ECO:0000256" key="1">
    <source>
        <dbReference type="SAM" id="SignalP"/>
    </source>
</evidence>